<evidence type="ECO:0000256" key="1">
    <source>
        <dbReference type="PROSITE-ProRule" id="PRU00110"/>
    </source>
</evidence>
<keyword evidence="1" id="KW-0597">Phosphoprotein</keyword>
<gene>
    <name evidence="3" type="ORF">EC9_28210</name>
</gene>
<dbReference type="SUPFAM" id="SSF47226">
    <property type="entry name" value="Histidine-containing phosphotransfer domain, HPT domain"/>
    <property type="match status" value="1"/>
</dbReference>
<keyword evidence="4" id="KW-1185">Reference proteome</keyword>
<dbReference type="Pfam" id="PF01627">
    <property type="entry name" value="Hpt"/>
    <property type="match status" value="1"/>
</dbReference>
<dbReference type="EMBL" id="CP036261">
    <property type="protein sequence ID" value="QDS88630.1"/>
    <property type="molecule type" value="Genomic_DNA"/>
</dbReference>
<evidence type="ECO:0000259" key="2">
    <source>
        <dbReference type="PROSITE" id="PS50894"/>
    </source>
</evidence>
<protein>
    <submittedName>
        <fullName evidence="3">Hpt domain protein</fullName>
    </submittedName>
</protein>
<dbReference type="Proteomes" id="UP000319557">
    <property type="component" value="Chromosome"/>
</dbReference>
<sequence length="116" mass="12520">MNDEQTSWFAGALNRLSGDVELLISMAEIVSEDAPEIVAELEAQLEAGAVDPIVSAAHKLKGMCSTFETGPPVSQLEDLLHAARREQVDEARAIYSRCAPNLQALLIRVKELSSAT</sequence>
<reference evidence="3 4" key="1">
    <citation type="submission" date="2019-02" db="EMBL/GenBank/DDBJ databases">
        <title>Deep-cultivation of Planctomycetes and their phenomic and genomic characterization uncovers novel biology.</title>
        <authorList>
            <person name="Wiegand S."/>
            <person name="Jogler M."/>
            <person name="Boedeker C."/>
            <person name="Pinto D."/>
            <person name="Vollmers J."/>
            <person name="Rivas-Marin E."/>
            <person name="Kohn T."/>
            <person name="Peeters S.H."/>
            <person name="Heuer A."/>
            <person name="Rast P."/>
            <person name="Oberbeckmann S."/>
            <person name="Bunk B."/>
            <person name="Jeske O."/>
            <person name="Meyerdierks A."/>
            <person name="Storesund J.E."/>
            <person name="Kallscheuer N."/>
            <person name="Luecker S."/>
            <person name="Lage O.M."/>
            <person name="Pohl T."/>
            <person name="Merkel B.J."/>
            <person name="Hornburger P."/>
            <person name="Mueller R.-W."/>
            <person name="Bruemmer F."/>
            <person name="Labrenz M."/>
            <person name="Spormann A.M."/>
            <person name="Op den Camp H."/>
            <person name="Overmann J."/>
            <person name="Amann R."/>
            <person name="Jetten M.S.M."/>
            <person name="Mascher T."/>
            <person name="Medema M.H."/>
            <person name="Devos D.P."/>
            <person name="Kaster A.-K."/>
            <person name="Ovreas L."/>
            <person name="Rohde M."/>
            <person name="Galperin M.Y."/>
            <person name="Jogler C."/>
        </authorList>
    </citation>
    <scope>NUCLEOTIDE SEQUENCE [LARGE SCALE GENOMIC DNA]</scope>
    <source>
        <strain evidence="3 4">EC9</strain>
    </source>
</reference>
<dbReference type="KEGG" id="ruv:EC9_28210"/>
<dbReference type="GO" id="GO:0000160">
    <property type="term" value="P:phosphorelay signal transduction system"/>
    <property type="evidence" value="ECO:0007669"/>
    <property type="project" value="InterPro"/>
</dbReference>
<proteinExistence type="predicted"/>
<dbReference type="GO" id="GO:0004672">
    <property type="term" value="F:protein kinase activity"/>
    <property type="evidence" value="ECO:0007669"/>
    <property type="project" value="UniProtKB-ARBA"/>
</dbReference>
<dbReference type="Gene3D" id="1.20.120.160">
    <property type="entry name" value="HPT domain"/>
    <property type="match status" value="1"/>
</dbReference>
<feature type="domain" description="HPt" evidence="2">
    <location>
        <begin position="19"/>
        <end position="116"/>
    </location>
</feature>
<dbReference type="AlphaFoldDB" id="A0A517M172"/>
<dbReference type="PROSITE" id="PS50894">
    <property type="entry name" value="HPT"/>
    <property type="match status" value="1"/>
</dbReference>
<organism evidence="3 4">
    <name type="scientific">Rosistilla ulvae</name>
    <dbReference type="NCBI Taxonomy" id="1930277"/>
    <lineage>
        <taxon>Bacteria</taxon>
        <taxon>Pseudomonadati</taxon>
        <taxon>Planctomycetota</taxon>
        <taxon>Planctomycetia</taxon>
        <taxon>Pirellulales</taxon>
        <taxon>Pirellulaceae</taxon>
        <taxon>Rosistilla</taxon>
    </lineage>
</organism>
<evidence type="ECO:0000313" key="3">
    <source>
        <dbReference type="EMBL" id="QDS88630.1"/>
    </source>
</evidence>
<dbReference type="InterPro" id="IPR008207">
    <property type="entry name" value="Sig_transdc_His_kin_Hpt_dom"/>
</dbReference>
<dbReference type="RefSeq" id="WP_145345981.1">
    <property type="nucleotide sequence ID" value="NZ_CP036261.1"/>
</dbReference>
<accession>A0A517M172</accession>
<dbReference type="OrthoDB" id="280534at2"/>
<dbReference type="InterPro" id="IPR036641">
    <property type="entry name" value="HPT_dom_sf"/>
</dbReference>
<feature type="modified residue" description="Phosphohistidine" evidence="1">
    <location>
        <position position="58"/>
    </location>
</feature>
<name>A0A517M172_9BACT</name>
<evidence type="ECO:0000313" key="4">
    <source>
        <dbReference type="Proteomes" id="UP000319557"/>
    </source>
</evidence>